<organism evidence="2 3">
    <name type="scientific">Falsiporphyromonas endometrii</name>
    <dbReference type="NCBI Taxonomy" id="1387297"/>
    <lineage>
        <taxon>Bacteria</taxon>
        <taxon>Pseudomonadati</taxon>
        <taxon>Bacteroidota</taxon>
        <taxon>Bacteroidia</taxon>
        <taxon>Bacteroidales</taxon>
        <taxon>Porphyromonadaceae</taxon>
        <taxon>Falsiporphyromonas</taxon>
    </lineage>
</organism>
<evidence type="ECO:0000313" key="2">
    <source>
        <dbReference type="EMBL" id="MFC4666556.1"/>
    </source>
</evidence>
<evidence type="ECO:0000313" key="3">
    <source>
        <dbReference type="Proteomes" id="UP001596020"/>
    </source>
</evidence>
<dbReference type="Proteomes" id="UP001596020">
    <property type="component" value="Unassembled WGS sequence"/>
</dbReference>
<keyword evidence="3" id="KW-1185">Reference proteome</keyword>
<keyword evidence="1" id="KW-0732">Signal</keyword>
<dbReference type="RefSeq" id="WP_380079739.1">
    <property type="nucleotide sequence ID" value="NZ_JBHSGO010000206.1"/>
</dbReference>
<name>A0ABV9KA72_9PORP</name>
<proteinExistence type="predicted"/>
<feature type="signal peptide" evidence="1">
    <location>
        <begin position="1"/>
        <end position="29"/>
    </location>
</feature>
<sequence>MIRIKFRHIASLISGLILTMILSSCGSTATMTTGLENESYIIVTSDNQYKNKEVVVRVDDMNTYEVKALPSKHVVRKGKRIVVHPGSHDVVVKDRSGKTLFDKTIFVSSRFSKLIELP</sequence>
<dbReference type="PROSITE" id="PS51257">
    <property type="entry name" value="PROKAR_LIPOPROTEIN"/>
    <property type="match status" value="1"/>
</dbReference>
<reference evidence="3" key="1">
    <citation type="journal article" date="2019" name="Int. J. Syst. Evol. Microbiol.">
        <title>The Global Catalogue of Microorganisms (GCM) 10K type strain sequencing project: providing services to taxonomists for standard genome sequencing and annotation.</title>
        <authorList>
            <consortium name="The Broad Institute Genomics Platform"/>
            <consortium name="The Broad Institute Genome Sequencing Center for Infectious Disease"/>
            <person name="Wu L."/>
            <person name="Ma J."/>
        </authorList>
    </citation>
    <scope>NUCLEOTIDE SEQUENCE [LARGE SCALE GENOMIC DNA]</scope>
    <source>
        <strain evidence="3">CGMCC 4.7357</strain>
    </source>
</reference>
<evidence type="ECO:0000256" key="1">
    <source>
        <dbReference type="SAM" id="SignalP"/>
    </source>
</evidence>
<feature type="chain" id="PRO_5045692102" description="Lipoprotein" evidence="1">
    <location>
        <begin position="30"/>
        <end position="118"/>
    </location>
</feature>
<dbReference type="EMBL" id="JBHSGO010000206">
    <property type="protein sequence ID" value="MFC4666556.1"/>
    <property type="molecule type" value="Genomic_DNA"/>
</dbReference>
<protein>
    <recommendedName>
        <fullName evidence="4">Lipoprotein</fullName>
    </recommendedName>
</protein>
<gene>
    <name evidence="2" type="ORF">ACFO3G_08120</name>
</gene>
<evidence type="ECO:0008006" key="4">
    <source>
        <dbReference type="Google" id="ProtNLM"/>
    </source>
</evidence>
<comment type="caution">
    <text evidence="2">The sequence shown here is derived from an EMBL/GenBank/DDBJ whole genome shotgun (WGS) entry which is preliminary data.</text>
</comment>
<accession>A0ABV9KA72</accession>